<keyword evidence="2" id="KW-1185">Reference proteome</keyword>
<evidence type="ECO:0000313" key="2">
    <source>
        <dbReference type="Proteomes" id="UP000184192"/>
    </source>
</evidence>
<dbReference type="GeneID" id="92713862"/>
<gene>
    <name evidence="1" type="ORF">SAMN05444350_12833</name>
</gene>
<proteinExistence type="predicted"/>
<dbReference type="RefSeq" id="WP_007667778.1">
    <property type="nucleotide sequence ID" value="NZ_FQZN01000028.1"/>
</dbReference>
<evidence type="ECO:0000313" key="1">
    <source>
        <dbReference type="EMBL" id="SHJ44120.1"/>
    </source>
</evidence>
<reference evidence="2" key="1">
    <citation type="submission" date="2016-11" db="EMBL/GenBank/DDBJ databases">
        <authorList>
            <person name="Varghese N."/>
            <person name="Submissions S."/>
        </authorList>
    </citation>
    <scope>NUCLEOTIDE SEQUENCE [LARGE SCALE GENOMIC DNA]</scope>
    <source>
        <strain evidence="2">DSM 26884</strain>
    </source>
</reference>
<protein>
    <recommendedName>
        <fullName evidence="3">VapB-type antitoxin</fullName>
    </recommendedName>
</protein>
<sequence length="64" mass="7810">MRNYKIISEGQDHVTVEISKSFFKRMMQWEESFKVAKAIRRGLSERDKYPELSREEAEKEIEKW</sequence>
<dbReference type="eggNOG" id="ENOG5032PZP">
    <property type="taxonomic scope" value="Bacteria"/>
</dbReference>
<dbReference type="AlphaFoldDB" id="A0A1M6JBS8"/>
<dbReference type="Proteomes" id="UP000184192">
    <property type="component" value="Unassembled WGS sequence"/>
</dbReference>
<name>A0A1M6JBS8_9BACE</name>
<dbReference type="EMBL" id="FQZN01000028">
    <property type="protein sequence ID" value="SHJ44120.1"/>
    <property type="molecule type" value="Genomic_DNA"/>
</dbReference>
<accession>A0A1M6JBS8</accession>
<evidence type="ECO:0008006" key="3">
    <source>
        <dbReference type="Google" id="ProtNLM"/>
    </source>
</evidence>
<organism evidence="1 2">
    <name type="scientific">Bacteroides stercorirosoris</name>
    <dbReference type="NCBI Taxonomy" id="871324"/>
    <lineage>
        <taxon>Bacteria</taxon>
        <taxon>Pseudomonadati</taxon>
        <taxon>Bacteroidota</taxon>
        <taxon>Bacteroidia</taxon>
        <taxon>Bacteroidales</taxon>
        <taxon>Bacteroidaceae</taxon>
        <taxon>Bacteroides</taxon>
    </lineage>
</organism>